<dbReference type="Proteomes" id="UP000737402">
    <property type="component" value="Unassembled WGS sequence"/>
</dbReference>
<dbReference type="RefSeq" id="WP_204414279.1">
    <property type="nucleotide sequence ID" value="NZ_JAFBED010000002.1"/>
</dbReference>
<reference evidence="1 2" key="1">
    <citation type="submission" date="2021-01" db="EMBL/GenBank/DDBJ databases">
        <title>Genomic Encyclopedia of Type Strains, Phase IV (KMG-IV): sequencing the most valuable type-strain genomes for metagenomic binning, comparative biology and taxonomic classification.</title>
        <authorList>
            <person name="Goeker M."/>
        </authorList>
    </citation>
    <scope>NUCLEOTIDE SEQUENCE [LARGE SCALE GENOMIC DNA]</scope>
    <source>
        <strain evidence="1 2">DSM 25879</strain>
    </source>
</reference>
<accession>A0ABS2NXF3</accession>
<name>A0ABS2NXF3_9BACI</name>
<protein>
    <submittedName>
        <fullName evidence="1">YhcN/YlaJ family sporulation lipoprotein</fullName>
    </submittedName>
</protein>
<organism evidence="1 2">
    <name type="scientific">Sutcliffiella tianshenii</name>
    <dbReference type="NCBI Taxonomy" id="1463404"/>
    <lineage>
        <taxon>Bacteria</taxon>
        <taxon>Bacillati</taxon>
        <taxon>Bacillota</taxon>
        <taxon>Bacilli</taxon>
        <taxon>Bacillales</taxon>
        <taxon>Bacillaceae</taxon>
        <taxon>Sutcliffiella</taxon>
    </lineage>
</organism>
<keyword evidence="2" id="KW-1185">Reference proteome</keyword>
<dbReference type="InterPro" id="IPR019076">
    <property type="entry name" value="Spore_lipoprot_YhcN/YlaJ-like"/>
</dbReference>
<dbReference type="InterPro" id="IPR014247">
    <property type="entry name" value="Spore_lipoprot_YhcN/YlaJ"/>
</dbReference>
<dbReference type="EMBL" id="JAFBED010000002">
    <property type="protein sequence ID" value="MBM7619299.1"/>
    <property type="molecule type" value="Genomic_DNA"/>
</dbReference>
<keyword evidence="1" id="KW-0449">Lipoprotein</keyword>
<evidence type="ECO:0000313" key="1">
    <source>
        <dbReference type="EMBL" id="MBM7619299.1"/>
    </source>
</evidence>
<comment type="caution">
    <text evidence="1">The sequence shown here is derived from an EMBL/GenBank/DDBJ whole genome shotgun (WGS) entry which is preliminary data.</text>
</comment>
<dbReference type="Pfam" id="PF09580">
    <property type="entry name" value="Spore_YhcN_YlaJ"/>
    <property type="match status" value="1"/>
</dbReference>
<dbReference type="NCBIfam" id="TIGR02898">
    <property type="entry name" value="spore_YhcN_YlaJ"/>
    <property type="match status" value="1"/>
</dbReference>
<gene>
    <name evidence="1" type="ORF">JOC95_001148</name>
</gene>
<sequence>MMNIKGFVITGLAFTIFASGCGNVNDYGAEKRNAPNDSLNVNYDQDRFNRPENVRNNINPRRVNDENEPRMAIADRAADKVTALKEVETCNVIVTDENAYVAAVLENGEDKVTKDVERKIADQVRKTDKDINDVFVSVNPDFVKRMDGYANDLRSGRPVSGLLDEFTQTVQRVFPTNR</sequence>
<evidence type="ECO:0000313" key="2">
    <source>
        <dbReference type="Proteomes" id="UP000737402"/>
    </source>
</evidence>
<proteinExistence type="predicted"/>
<dbReference type="PROSITE" id="PS51257">
    <property type="entry name" value="PROKAR_LIPOPROTEIN"/>
    <property type="match status" value="1"/>
</dbReference>